<dbReference type="AlphaFoldDB" id="A0A0F9TDE9"/>
<reference evidence="1" key="1">
    <citation type="journal article" date="2015" name="Nature">
        <title>Complex archaea that bridge the gap between prokaryotes and eukaryotes.</title>
        <authorList>
            <person name="Spang A."/>
            <person name="Saw J.H."/>
            <person name="Jorgensen S.L."/>
            <person name="Zaremba-Niedzwiedzka K."/>
            <person name="Martijn J."/>
            <person name="Lind A.E."/>
            <person name="van Eijk R."/>
            <person name="Schleper C."/>
            <person name="Guy L."/>
            <person name="Ettema T.J."/>
        </authorList>
    </citation>
    <scope>NUCLEOTIDE SEQUENCE</scope>
</reference>
<sequence length="171" mass="20277">MKSHKELVEIGYRWLLRTKPRNMRTEYSACRVAFKEVSNLMKEEPDVIGFRSEASILVECKATRQDFLSDKTKEFRKCPEQGMGQYRFYLVNKDVVETSEITNGWGLLVAQKNNVRILKDSKEFESFNYMAERELLTKLLNRIAYFNLLDLINDARYRAIIYEFDCDETKE</sequence>
<dbReference type="EMBL" id="LAZR01001299">
    <property type="protein sequence ID" value="KKN47021.1"/>
    <property type="molecule type" value="Genomic_DNA"/>
</dbReference>
<name>A0A0F9TDE9_9ZZZZ</name>
<comment type="caution">
    <text evidence="1">The sequence shown here is derived from an EMBL/GenBank/DDBJ whole genome shotgun (WGS) entry which is preliminary data.</text>
</comment>
<organism evidence="1">
    <name type="scientific">marine sediment metagenome</name>
    <dbReference type="NCBI Taxonomy" id="412755"/>
    <lineage>
        <taxon>unclassified sequences</taxon>
        <taxon>metagenomes</taxon>
        <taxon>ecological metagenomes</taxon>
    </lineage>
</organism>
<accession>A0A0F9TDE9</accession>
<proteinExistence type="predicted"/>
<protein>
    <submittedName>
        <fullName evidence="1">Uncharacterized protein</fullName>
    </submittedName>
</protein>
<gene>
    <name evidence="1" type="ORF">LCGC14_0667130</name>
</gene>
<evidence type="ECO:0000313" key="1">
    <source>
        <dbReference type="EMBL" id="KKN47021.1"/>
    </source>
</evidence>